<evidence type="ECO:0000313" key="1">
    <source>
        <dbReference type="EMBL" id="CAF1083289.1"/>
    </source>
</evidence>
<name>A0A814MSC7_9BILA</name>
<reference evidence="1" key="1">
    <citation type="submission" date="2021-02" db="EMBL/GenBank/DDBJ databases">
        <authorList>
            <person name="Nowell W R."/>
        </authorList>
    </citation>
    <scope>NUCLEOTIDE SEQUENCE</scope>
    <source>
        <strain evidence="1">Ploen Becks lab</strain>
    </source>
</reference>
<dbReference type="AlphaFoldDB" id="A0A814MSC7"/>
<dbReference type="Proteomes" id="UP000663879">
    <property type="component" value="Unassembled WGS sequence"/>
</dbReference>
<evidence type="ECO:0000313" key="2">
    <source>
        <dbReference type="Proteomes" id="UP000663879"/>
    </source>
</evidence>
<dbReference type="EMBL" id="CAJNOC010006685">
    <property type="protein sequence ID" value="CAF1083289.1"/>
    <property type="molecule type" value="Genomic_DNA"/>
</dbReference>
<proteinExistence type="predicted"/>
<protein>
    <submittedName>
        <fullName evidence="1">Uncharacterized protein</fullName>
    </submittedName>
</protein>
<comment type="caution">
    <text evidence="1">The sequence shown here is derived from an EMBL/GenBank/DDBJ whole genome shotgun (WGS) entry which is preliminary data.</text>
</comment>
<keyword evidence="2" id="KW-1185">Reference proteome</keyword>
<accession>A0A814MSC7</accession>
<gene>
    <name evidence="1" type="ORF">OXX778_LOCUS20297</name>
</gene>
<organism evidence="1 2">
    <name type="scientific">Brachionus calyciflorus</name>
    <dbReference type="NCBI Taxonomy" id="104777"/>
    <lineage>
        <taxon>Eukaryota</taxon>
        <taxon>Metazoa</taxon>
        <taxon>Spiralia</taxon>
        <taxon>Gnathifera</taxon>
        <taxon>Rotifera</taxon>
        <taxon>Eurotatoria</taxon>
        <taxon>Monogononta</taxon>
        <taxon>Pseudotrocha</taxon>
        <taxon>Ploima</taxon>
        <taxon>Brachionidae</taxon>
        <taxon>Brachionus</taxon>
    </lineage>
</organism>
<sequence>MSCRFEKLSNLDLLGELDGDELSIYMIIKNYNLDGKKLNRLKEDGLSLFFESERELLPKIELSATQSEVIPSYQYALSSPQANIEPIIEQPKSRKRNRQNEDSLLFEFPKQKVRKDVSTRLHD</sequence>